<dbReference type="Gene3D" id="2.60.40.3540">
    <property type="entry name" value="Domain of unknown function DUF4458"/>
    <property type="match status" value="2"/>
</dbReference>
<dbReference type="OrthoDB" id="1000048at2"/>
<reference evidence="6" key="1">
    <citation type="submission" date="2019-06" db="EMBL/GenBank/DDBJ databases">
        <title>Alistipes onderdonkii subsp. vulgaris subsp. nov., Alistipes dispar sp. nov. and Alistipes communis sp. nov., isolated from human faeces, and creation of Alistipes onderdonkii subsp. onderdonkii subsp. nov.</title>
        <authorList>
            <person name="Sakamoto M."/>
            <person name="Ikeyama N."/>
            <person name="Ogata Y."/>
            <person name="Suda W."/>
            <person name="Iino T."/>
            <person name="Hattori M."/>
            <person name="Ohkuma M."/>
        </authorList>
    </citation>
    <scope>NUCLEOTIDE SEQUENCE [LARGE SCALE GENOMIC DNA]</scope>
    <source>
        <strain evidence="6">5CPEGH6</strain>
    </source>
</reference>
<dbReference type="SUPFAM" id="SSF52058">
    <property type="entry name" value="L domain-like"/>
    <property type="match status" value="1"/>
</dbReference>
<feature type="domain" description="DUF4458" evidence="4">
    <location>
        <begin position="168"/>
        <end position="290"/>
    </location>
</feature>
<keyword evidence="2" id="KW-0677">Repeat</keyword>
<dbReference type="InterPro" id="IPR032675">
    <property type="entry name" value="LRR_dom_sf"/>
</dbReference>
<dbReference type="RefSeq" id="WP_141428155.1">
    <property type="nucleotide sequence ID" value="NZ_AP019736.1"/>
</dbReference>
<name>A0A4Y1X0R2_9BACT</name>
<evidence type="ECO:0000256" key="1">
    <source>
        <dbReference type="ARBA" id="ARBA00022614"/>
    </source>
</evidence>
<dbReference type="Gene3D" id="3.80.10.10">
    <property type="entry name" value="Ribonuclease Inhibitor"/>
    <property type="match status" value="1"/>
</dbReference>
<evidence type="ECO:0000259" key="4">
    <source>
        <dbReference type="Pfam" id="PF14660"/>
    </source>
</evidence>
<dbReference type="InterPro" id="IPR027899">
    <property type="entry name" value="DUF4458"/>
</dbReference>
<feature type="chain" id="PRO_5021394922" description="DUF4458 domain-containing protein" evidence="3">
    <location>
        <begin position="21"/>
        <end position="907"/>
    </location>
</feature>
<sequence length="907" mass="101872">MKLFKSAVMLTAGLAMGFLAGCSDDDGIDNRDRDYGYVQFRLYKEASYDSSRTDEPQADAFRTAGTRAVKPQLDYLAEASKVQVTLTCGEQTIIQTLTLSAADKESAEYGMRSDKLKLLTGEYEIARFTLFDSNDEELYNGNAADTRLTVVSGGLTTHDLTVNVLPRGSVRFTLTKDMSGFNPPARTRSDIPRQYIFEEIGKFDVTVKNTETNNLVTFEQLPVTFSIHFDDEENAETPPGYQTSTCACDSLLSLPAGNYVVLRYLTYDSDGILLETNNSPVESPFTVEDNRTTEADVAVTLYEADEYMKDHYALYAIWKALHGEEWSYQGENYPIGSNWDFNKDPDLWSYQPGVEVHTNGRVAKIDLSGFGFYGDMPKEIGQLTELVELYLGTHNDVTQGFEDPTLDPNQSIAERTRNRLENHKKYLHLLHPAQQMSWPCAFALREHNIHIRATELYDQGYTEDEIFEAATGRQRDIRPLDTSHGKLCNGLKSLPAEIGNLKKLEYLYIANSAIESLPDYEGEGKEGMQGLESCTDFEVYNCPKMEKFPIAITKMPRLVAANLSNNRQWQAQDLHDGLKALAEGPSKEYIQLLYLVNNSLEELPAEFRNMKRLSMLDLTQNRLRVLHPLGSEVALVQLFLDNNRLEEIPTDENGIFCNIADMTDLSASYNKLRKFPNIFKEAKSAIANIDLSYNQIANFTEEETAAFHGVFVETLTLTGNTGITKFPKWLADSESQVAYIILRGCGITEIPEGSFKGKYSNQFVSLDLTYNRLSKLPDEFNALQLPNLYGLDISQNAFSKFPTGPLTCKGLTILGIRGQRDADGERCLREWPTGLYNHVGLRGFYIGSNDLRKIDDTISTAIWTLDISDNPNITFDASGVCSAWQSGAYVLIYDKTQNIVNCDAMLE</sequence>
<dbReference type="KEGG" id="ada:A5CPEGH6_09620"/>
<keyword evidence="1" id="KW-0433">Leucine-rich repeat</keyword>
<dbReference type="PANTHER" id="PTHR45752:SF187">
    <property type="entry name" value="LEUCINE-RICH REPEAT AND IQ DOMAIN-CONTAINING PROTEIN 4"/>
    <property type="match status" value="1"/>
</dbReference>
<evidence type="ECO:0000313" key="6">
    <source>
        <dbReference type="Proteomes" id="UP000319374"/>
    </source>
</evidence>
<proteinExistence type="predicted"/>
<dbReference type="PROSITE" id="PS51257">
    <property type="entry name" value="PROKAR_LIPOPROTEIN"/>
    <property type="match status" value="1"/>
</dbReference>
<keyword evidence="3" id="KW-0732">Signal</keyword>
<feature type="domain" description="DUF4458" evidence="4">
    <location>
        <begin position="36"/>
        <end position="155"/>
    </location>
</feature>
<feature type="signal peptide" evidence="3">
    <location>
        <begin position="1"/>
        <end position="20"/>
    </location>
</feature>
<accession>A0A4Y1X0R2</accession>
<dbReference type="InterPro" id="IPR003591">
    <property type="entry name" value="Leu-rich_rpt_typical-subtyp"/>
</dbReference>
<gene>
    <name evidence="5" type="ORF">A5CPEGH6_09620</name>
</gene>
<organism evidence="5 6">
    <name type="scientific">Alistipes dispar</name>
    <dbReference type="NCBI Taxonomy" id="2585119"/>
    <lineage>
        <taxon>Bacteria</taxon>
        <taxon>Pseudomonadati</taxon>
        <taxon>Bacteroidota</taxon>
        <taxon>Bacteroidia</taxon>
        <taxon>Bacteroidales</taxon>
        <taxon>Rikenellaceae</taxon>
        <taxon>Alistipes</taxon>
    </lineage>
</organism>
<dbReference type="SMART" id="SM00369">
    <property type="entry name" value="LRR_TYP"/>
    <property type="match status" value="5"/>
</dbReference>
<dbReference type="GeneID" id="98672942"/>
<dbReference type="InterPro" id="IPR038711">
    <property type="entry name" value="LRR_N_sf"/>
</dbReference>
<dbReference type="PANTHER" id="PTHR45752">
    <property type="entry name" value="LEUCINE-RICH REPEAT-CONTAINING"/>
    <property type="match status" value="1"/>
</dbReference>
<dbReference type="InterPro" id="IPR041403">
    <property type="entry name" value="DUF4458_prot_LRR"/>
</dbReference>
<dbReference type="Pfam" id="PF14660">
    <property type="entry name" value="DUF4458"/>
    <property type="match status" value="2"/>
</dbReference>
<evidence type="ECO:0000313" key="5">
    <source>
        <dbReference type="EMBL" id="BBL06324.1"/>
    </source>
</evidence>
<dbReference type="EMBL" id="AP019736">
    <property type="protein sequence ID" value="BBL06324.1"/>
    <property type="molecule type" value="Genomic_DNA"/>
</dbReference>
<dbReference type="Proteomes" id="UP000319374">
    <property type="component" value="Chromosome"/>
</dbReference>
<dbReference type="Pfam" id="PF18805">
    <property type="entry name" value="LRR_10"/>
    <property type="match status" value="1"/>
</dbReference>
<evidence type="ECO:0000256" key="2">
    <source>
        <dbReference type="ARBA" id="ARBA00022737"/>
    </source>
</evidence>
<dbReference type="AlphaFoldDB" id="A0A4Y1X0R2"/>
<evidence type="ECO:0000256" key="3">
    <source>
        <dbReference type="SAM" id="SignalP"/>
    </source>
</evidence>
<keyword evidence="6" id="KW-1185">Reference proteome</keyword>
<dbReference type="InterPro" id="IPR050715">
    <property type="entry name" value="LRR-SigEffector_domain"/>
</dbReference>
<protein>
    <recommendedName>
        <fullName evidence="4">DUF4458 domain-containing protein</fullName>
    </recommendedName>
</protein>